<evidence type="ECO:0000256" key="1">
    <source>
        <dbReference type="ARBA" id="ARBA00006068"/>
    </source>
</evidence>
<evidence type="ECO:0000259" key="3">
    <source>
        <dbReference type="Pfam" id="PF03816"/>
    </source>
</evidence>
<keyword evidence="2" id="KW-1133">Transmembrane helix</keyword>
<dbReference type="PANTHER" id="PTHR33392:SF6">
    <property type="entry name" value="POLYISOPRENYL-TEICHOIC ACID--PEPTIDOGLYCAN TEICHOIC ACID TRANSFERASE TAGU"/>
    <property type="match status" value="1"/>
</dbReference>
<gene>
    <name evidence="4" type="ORF">US19_C0032G0018</name>
</gene>
<keyword evidence="2" id="KW-0812">Transmembrane</keyword>
<dbReference type="PANTHER" id="PTHR33392">
    <property type="entry name" value="POLYISOPRENYL-TEICHOIC ACID--PEPTIDOGLYCAN TEICHOIC ACID TRANSFERASE TAGU"/>
    <property type="match status" value="1"/>
</dbReference>
<dbReference type="AlphaFoldDB" id="A0A0G0H7K1"/>
<protein>
    <submittedName>
        <fullName evidence="4">Cell envelope-related transcriptional attenuator</fullName>
    </submittedName>
</protein>
<evidence type="ECO:0000313" key="5">
    <source>
        <dbReference type="Proteomes" id="UP000034492"/>
    </source>
</evidence>
<dbReference type="Pfam" id="PF03816">
    <property type="entry name" value="LytR_cpsA_psr"/>
    <property type="match status" value="1"/>
</dbReference>
<dbReference type="InterPro" id="IPR050922">
    <property type="entry name" value="LytR/CpsA/Psr_CW_biosynth"/>
</dbReference>
<dbReference type="EMBL" id="LBSA01000032">
    <property type="protein sequence ID" value="KKQ08074.1"/>
    <property type="molecule type" value="Genomic_DNA"/>
</dbReference>
<feature type="transmembrane region" description="Helical" evidence="2">
    <location>
        <begin position="23"/>
        <end position="43"/>
    </location>
</feature>
<accession>A0A0G0H7K1</accession>
<comment type="similarity">
    <text evidence="1">Belongs to the LytR/CpsA/Psr (LCP) family.</text>
</comment>
<name>A0A0G0H7K1_9BACT</name>
<organism evidence="4 5">
    <name type="scientific">Candidatus Daviesbacteria bacterium GW2011_GWB1_36_5</name>
    <dbReference type="NCBI Taxonomy" id="1618426"/>
    <lineage>
        <taxon>Bacteria</taxon>
        <taxon>Candidatus Daviesiibacteriota</taxon>
    </lineage>
</organism>
<comment type="caution">
    <text evidence="4">The sequence shown here is derived from an EMBL/GenBank/DDBJ whole genome shotgun (WGS) entry which is preliminary data.</text>
</comment>
<dbReference type="Gene3D" id="3.40.630.190">
    <property type="entry name" value="LCP protein"/>
    <property type="match status" value="1"/>
</dbReference>
<feature type="domain" description="Cell envelope-related transcriptional attenuator" evidence="3">
    <location>
        <begin position="85"/>
        <end position="295"/>
    </location>
</feature>
<evidence type="ECO:0000313" key="4">
    <source>
        <dbReference type="EMBL" id="KKQ08074.1"/>
    </source>
</evidence>
<evidence type="ECO:0000256" key="2">
    <source>
        <dbReference type="SAM" id="Phobius"/>
    </source>
</evidence>
<dbReference type="InterPro" id="IPR004474">
    <property type="entry name" value="LytR_CpsA_psr"/>
</dbReference>
<sequence>MDYENLMHLNLSKPRRGNFFKKYRFLLLIASILIITTIAWSFLTSTSSVFNFAIAQINPLKSTDERVNILMLGNAGGKHDGPYLTDSIIIASYHLKSKKTTLISVPRDLWLLGTQTKVNTVYIYGQQKSQNGLSVAEDEIDNILGIPIHYGVRIDFRGFIKAVDLVEGVDVEVPNTFDDYNYPIEGKENDLCGLLEKEVELSEEQISGLNLRDDHLKLKPGLNKVLVDSTDKIATESADFACRFEHINFKKGKTHMDGTTALKFVRSRMGTNGEGSDFARSRRQQIVLQAFRSKVLSLETLFNPGKIKGLIDAFGESFETDIPIERSLDFLKLVRNSENVSNIVLGDLGGGKSILMVPPPSEYGGAFVLIPPDNDFSAIKDYIKQRLLEDSIRVEEE</sequence>
<reference evidence="4 5" key="1">
    <citation type="journal article" date="2015" name="Nature">
        <title>rRNA introns, odd ribosomes, and small enigmatic genomes across a large radiation of phyla.</title>
        <authorList>
            <person name="Brown C.T."/>
            <person name="Hug L.A."/>
            <person name="Thomas B.C."/>
            <person name="Sharon I."/>
            <person name="Castelle C.J."/>
            <person name="Singh A."/>
            <person name="Wilkins M.J."/>
            <person name="Williams K.H."/>
            <person name="Banfield J.F."/>
        </authorList>
    </citation>
    <scope>NUCLEOTIDE SEQUENCE [LARGE SCALE GENOMIC DNA]</scope>
</reference>
<dbReference type="Proteomes" id="UP000034492">
    <property type="component" value="Unassembled WGS sequence"/>
</dbReference>
<keyword evidence="2" id="KW-0472">Membrane</keyword>
<proteinExistence type="inferred from homology"/>